<dbReference type="GO" id="GO:0043041">
    <property type="term" value="P:amino acid activation for nonribosomal peptide biosynthetic process"/>
    <property type="evidence" value="ECO:0007669"/>
    <property type="project" value="TreeGrafter"/>
</dbReference>
<dbReference type="SUPFAM" id="SSF47336">
    <property type="entry name" value="ACP-like"/>
    <property type="match status" value="1"/>
</dbReference>
<dbReference type="FunFam" id="1.10.10.10:FF:000358">
    <property type="entry name" value="Acetylserotonin O-methyltransferase"/>
    <property type="match status" value="1"/>
</dbReference>
<evidence type="ECO:0000256" key="3">
    <source>
        <dbReference type="ARBA" id="ARBA00022691"/>
    </source>
</evidence>
<sequence>MTSSLNRRPAVQETGTDSTLVSRIEDFARTTPSAPAVRHGDRELTYAELNQQSDELARRLVELGVVRGDIVAMYLGRSIEWVVGMLGCLKAGAVCMPLDPAAPAERFSRAIDAARPVVVIGAANGHPIPAGSDGLPAVLLDAEVPAPDDVFDLPRAPRRAELAYAMFTSGSSGVAKIVLAQHSWIALSADRSAAINATTGADRGSWLGAAGAGIALHEVSGLLWRGAHIVIGEHDVYANPRALQDWLLAERITQCFVVAPVGEVLQSLPWPRDCALRLLTCGGERLHRWGPADLPFEVAVSYGCLEAFQVAHSCYPWEQRHTAATATAADRELPPTVGRPIEGVTVHLLEDDGLTPVGDSIGEVWIDSDCLSLGYLGDPAQTADRFRPNPFGAAGSRIYRSGDAGRLRPDGILEHHGRIDDIVKIRGNRVELGDVEWALGRHSAVRRVAVVTAVDGDQVRLVACFVAERDVAPLELRNYALERLPDWMVPVAYVQMNALPQNTSNKIDRRQLPPADWARWRPASTWRAPAPGTETVLARLFSYVLRLNRVGADDHFVELGGDSLQLAELQGRIEQEFGRRIELADLQVAGTVSGLATLLGTAPDIGGLPPLGRVELRSNTNGMRTSTTIPGPTREAGMTADTGTISEGLATAVPAAERTGEASAPPTLLIDLATGMWRTHTLTAAIEIGLFEALAPSPATALELAARLGINERPAEILLTACAALGLLEQQDGRYRNTPVAEQYLVPGRRDYFGDYVQMVAKHTAPGWNRAAEAVRTDAPSRPVVDPNRTIFEEGNTPSYFWGALWAYSTLTARELAKAMDLSGVRRIMDVGGGSGATLIELCRQHPHLSGTVLDLPHVCAIAQQRIDTAGLSDRLGTTAANFFTDRLPTGHDAVLLSMIMHDWDEERNRKILAACLDALPSGGLVVISELLVDDDKSGPADAALMSMNMLVGCLGRNYTAAEYGAWLRDAGCVRVRTVRFDSPGANGVVIGEKA</sequence>
<accession>A0A5N0EA13</accession>
<dbReference type="Pfam" id="PF13193">
    <property type="entry name" value="AMP-binding_C"/>
    <property type="match status" value="1"/>
</dbReference>
<dbReference type="SUPFAM" id="SSF53335">
    <property type="entry name" value="S-adenosyl-L-methionine-dependent methyltransferases"/>
    <property type="match status" value="1"/>
</dbReference>
<feature type="region of interest" description="Disordered" evidence="4">
    <location>
        <begin position="616"/>
        <end position="640"/>
    </location>
</feature>
<dbReference type="InterPro" id="IPR036736">
    <property type="entry name" value="ACP-like_sf"/>
</dbReference>
<dbReference type="SUPFAM" id="SSF56801">
    <property type="entry name" value="Acetyl-CoA synthetase-like"/>
    <property type="match status" value="1"/>
</dbReference>
<dbReference type="InterPro" id="IPR029063">
    <property type="entry name" value="SAM-dependent_MTases_sf"/>
</dbReference>
<dbReference type="Pfam" id="PF08100">
    <property type="entry name" value="Dimerisation"/>
    <property type="match status" value="1"/>
</dbReference>
<evidence type="ECO:0000256" key="1">
    <source>
        <dbReference type="ARBA" id="ARBA00022603"/>
    </source>
</evidence>
<dbReference type="Gene3D" id="3.40.50.1820">
    <property type="entry name" value="alpha/beta hydrolase"/>
    <property type="match status" value="1"/>
</dbReference>
<feature type="domain" description="Carrier" evidence="5">
    <location>
        <begin position="528"/>
        <end position="603"/>
    </location>
</feature>
<dbReference type="InterPro" id="IPR042099">
    <property type="entry name" value="ANL_N_sf"/>
</dbReference>
<dbReference type="Proteomes" id="UP000323876">
    <property type="component" value="Unassembled WGS sequence"/>
</dbReference>
<evidence type="ECO:0000313" key="6">
    <source>
        <dbReference type="EMBL" id="KAA8885580.1"/>
    </source>
</evidence>
<dbReference type="Gene3D" id="3.40.50.150">
    <property type="entry name" value="Vaccinia Virus protein VP39"/>
    <property type="match status" value="1"/>
</dbReference>
<reference evidence="6 7" key="1">
    <citation type="submission" date="2019-09" db="EMBL/GenBank/DDBJ databases">
        <authorList>
            <person name="Wang X."/>
        </authorList>
    </citation>
    <scope>NUCLEOTIDE SEQUENCE [LARGE SCALE GENOMIC DNA]</scope>
    <source>
        <strain evidence="6 7">CICC 11023</strain>
    </source>
</reference>
<dbReference type="InterPro" id="IPR001077">
    <property type="entry name" value="COMT_C"/>
</dbReference>
<dbReference type="Gene3D" id="3.30.300.30">
    <property type="match status" value="1"/>
</dbReference>
<dbReference type="InterPro" id="IPR036388">
    <property type="entry name" value="WH-like_DNA-bd_sf"/>
</dbReference>
<feature type="compositionally biased region" description="Polar residues" evidence="4">
    <location>
        <begin position="617"/>
        <end position="630"/>
    </location>
</feature>
<dbReference type="Gene3D" id="1.10.10.10">
    <property type="entry name" value="Winged helix-like DNA-binding domain superfamily/Winged helix DNA-binding domain"/>
    <property type="match status" value="1"/>
</dbReference>
<dbReference type="GO" id="GO:0044550">
    <property type="term" value="P:secondary metabolite biosynthetic process"/>
    <property type="evidence" value="ECO:0007669"/>
    <property type="project" value="TreeGrafter"/>
</dbReference>
<dbReference type="PROSITE" id="PS51683">
    <property type="entry name" value="SAM_OMT_II"/>
    <property type="match status" value="1"/>
</dbReference>
<evidence type="ECO:0000256" key="2">
    <source>
        <dbReference type="ARBA" id="ARBA00022679"/>
    </source>
</evidence>
<gene>
    <name evidence="6" type="ORF">F3087_28520</name>
</gene>
<organism evidence="6 7">
    <name type="scientific">Nocardia colli</name>
    <dbReference type="NCBI Taxonomy" id="2545717"/>
    <lineage>
        <taxon>Bacteria</taxon>
        <taxon>Bacillati</taxon>
        <taxon>Actinomycetota</taxon>
        <taxon>Actinomycetes</taxon>
        <taxon>Mycobacteriales</taxon>
        <taxon>Nocardiaceae</taxon>
        <taxon>Nocardia</taxon>
    </lineage>
</organism>
<dbReference type="InterPro" id="IPR016461">
    <property type="entry name" value="COMT-like"/>
</dbReference>
<dbReference type="InterPro" id="IPR009081">
    <property type="entry name" value="PP-bd_ACP"/>
</dbReference>
<dbReference type="Pfam" id="PF00891">
    <property type="entry name" value="Methyltransf_2"/>
    <property type="match status" value="1"/>
</dbReference>
<dbReference type="InterPro" id="IPR036390">
    <property type="entry name" value="WH_DNA-bd_sf"/>
</dbReference>
<protein>
    <submittedName>
        <fullName evidence="6">AMP-binding protein</fullName>
    </submittedName>
</protein>
<dbReference type="AlphaFoldDB" id="A0A5N0EA13"/>
<dbReference type="InterPro" id="IPR045851">
    <property type="entry name" value="AMP-bd_C_sf"/>
</dbReference>
<evidence type="ECO:0000259" key="5">
    <source>
        <dbReference type="PROSITE" id="PS50075"/>
    </source>
</evidence>
<dbReference type="InterPro" id="IPR012967">
    <property type="entry name" value="COMT_dimerisation"/>
</dbReference>
<dbReference type="Gene3D" id="3.40.50.12780">
    <property type="entry name" value="N-terminal domain of ligase-like"/>
    <property type="match status" value="1"/>
</dbReference>
<dbReference type="GO" id="GO:0031177">
    <property type="term" value="F:phosphopantetheine binding"/>
    <property type="evidence" value="ECO:0007669"/>
    <property type="project" value="TreeGrafter"/>
</dbReference>
<dbReference type="CDD" id="cd02440">
    <property type="entry name" value="AdoMet_MTases"/>
    <property type="match status" value="1"/>
</dbReference>
<dbReference type="PANTHER" id="PTHR45527:SF1">
    <property type="entry name" value="FATTY ACID SYNTHASE"/>
    <property type="match status" value="1"/>
</dbReference>
<evidence type="ECO:0000313" key="7">
    <source>
        <dbReference type="Proteomes" id="UP000323876"/>
    </source>
</evidence>
<keyword evidence="7" id="KW-1185">Reference proteome</keyword>
<keyword evidence="1" id="KW-0489">Methyltransferase</keyword>
<dbReference type="PROSITE" id="PS50075">
    <property type="entry name" value="CARRIER"/>
    <property type="match status" value="1"/>
</dbReference>
<dbReference type="InterPro" id="IPR000873">
    <property type="entry name" value="AMP-dep_synth/lig_dom"/>
</dbReference>
<dbReference type="GO" id="GO:0008171">
    <property type="term" value="F:O-methyltransferase activity"/>
    <property type="evidence" value="ECO:0007669"/>
    <property type="project" value="InterPro"/>
</dbReference>
<dbReference type="PANTHER" id="PTHR45527">
    <property type="entry name" value="NONRIBOSOMAL PEPTIDE SYNTHETASE"/>
    <property type="match status" value="1"/>
</dbReference>
<dbReference type="GO" id="GO:0005737">
    <property type="term" value="C:cytoplasm"/>
    <property type="evidence" value="ECO:0007669"/>
    <property type="project" value="TreeGrafter"/>
</dbReference>
<dbReference type="Pfam" id="PF00550">
    <property type="entry name" value="PP-binding"/>
    <property type="match status" value="1"/>
</dbReference>
<keyword evidence="2" id="KW-0808">Transferase</keyword>
<dbReference type="EMBL" id="VXLC01000015">
    <property type="protein sequence ID" value="KAA8885580.1"/>
    <property type="molecule type" value="Genomic_DNA"/>
</dbReference>
<dbReference type="Pfam" id="PF00501">
    <property type="entry name" value="AMP-binding"/>
    <property type="match status" value="1"/>
</dbReference>
<evidence type="ECO:0000256" key="4">
    <source>
        <dbReference type="SAM" id="MobiDB-lite"/>
    </source>
</evidence>
<dbReference type="GO" id="GO:0032259">
    <property type="term" value="P:methylation"/>
    <property type="evidence" value="ECO:0007669"/>
    <property type="project" value="UniProtKB-KW"/>
</dbReference>
<dbReference type="GO" id="GO:0046983">
    <property type="term" value="F:protein dimerization activity"/>
    <property type="evidence" value="ECO:0007669"/>
    <property type="project" value="InterPro"/>
</dbReference>
<dbReference type="RefSeq" id="WP_150405138.1">
    <property type="nucleotide sequence ID" value="NZ_VXLC01000015.1"/>
</dbReference>
<dbReference type="SUPFAM" id="SSF46785">
    <property type="entry name" value="Winged helix' DNA-binding domain"/>
    <property type="match status" value="1"/>
</dbReference>
<proteinExistence type="predicted"/>
<name>A0A5N0EA13_9NOCA</name>
<keyword evidence="3" id="KW-0949">S-adenosyl-L-methionine</keyword>
<dbReference type="InterPro" id="IPR025110">
    <property type="entry name" value="AMP-bd_C"/>
</dbReference>
<dbReference type="OrthoDB" id="3802848at2"/>
<comment type="caution">
    <text evidence="6">The sequence shown here is derived from an EMBL/GenBank/DDBJ whole genome shotgun (WGS) entry which is preliminary data.</text>
</comment>
<dbReference type="InterPro" id="IPR029058">
    <property type="entry name" value="AB_hydrolase_fold"/>
</dbReference>